<gene>
    <name evidence="1" type="ORF">BDM02DRAFT_3191421</name>
</gene>
<evidence type="ECO:0000313" key="2">
    <source>
        <dbReference type="Proteomes" id="UP000886501"/>
    </source>
</evidence>
<protein>
    <submittedName>
        <fullName evidence="1">Uncharacterized protein</fullName>
    </submittedName>
</protein>
<accession>A0ACB6Z1L8</accession>
<comment type="caution">
    <text evidence="1">The sequence shown here is derived from an EMBL/GenBank/DDBJ whole genome shotgun (WGS) entry which is preliminary data.</text>
</comment>
<dbReference type="EMBL" id="MU118204">
    <property type="protein sequence ID" value="KAF9643600.1"/>
    <property type="molecule type" value="Genomic_DNA"/>
</dbReference>
<sequence length="132" mass="14379">MPGYGGQIGSFAVIDDLNDDFVDALHGVHVLIYLISPLAGREDTKGLPKDRHCYSPLRSSAKVRTKYISFTGSLGALGEFAEPILKAPLTDKDWGSYTEGQVLASDNTMITYYLSKKVAAQALWKLADKALI</sequence>
<reference evidence="1" key="1">
    <citation type="submission" date="2019-10" db="EMBL/GenBank/DDBJ databases">
        <authorList>
            <consortium name="DOE Joint Genome Institute"/>
            <person name="Kuo A."/>
            <person name="Miyauchi S."/>
            <person name="Kiss E."/>
            <person name="Drula E."/>
            <person name="Kohler A."/>
            <person name="Sanchez-Garcia M."/>
            <person name="Andreopoulos B."/>
            <person name="Barry K.W."/>
            <person name="Bonito G."/>
            <person name="Buee M."/>
            <person name="Carver A."/>
            <person name="Chen C."/>
            <person name="Cichocki N."/>
            <person name="Clum A."/>
            <person name="Culley D."/>
            <person name="Crous P.W."/>
            <person name="Fauchery L."/>
            <person name="Girlanda M."/>
            <person name="Hayes R."/>
            <person name="Keri Z."/>
            <person name="Labutti K."/>
            <person name="Lipzen A."/>
            <person name="Lombard V."/>
            <person name="Magnuson J."/>
            <person name="Maillard F."/>
            <person name="Morin E."/>
            <person name="Murat C."/>
            <person name="Nolan M."/>
            <person name="Ohm R."/>
            <person name="Pangilinan J."/>
            <person name="Pereira M."/>
            <person name="Perotto S."/>
            <person name="Peter M."/>
            <person name="Riley R."/>
            <person name="Sitrit Y."/>
            <person name="Stielow B."/>
            <person name="Szollosi G."/>
            <person name="Zifcakova L."/>
            <person name="Stursova M."/>
            <person name="Spatafora J.W."/>
            <person name="Tedersoo L."/>
            <person name="Vaario L.-M."/>
            <person name="Yamada A."/>
            <person name="Yan M."/>
            <person name="Wang P."/>
            <person name="Xu J."/>
            <person name="Bruns T."/>
            <person name="Baldrian P."/>
            <person name="Vilgalys R."/>
            <person name="Henrissat B."/>
            <person name="Grigoriev I.V."/>
            <person name="Hibbett D."/>
            <person name="Nagy L.G."/>
            <person name="Martin F.M."/>
        </authorList>
    </citation>
    <scope>NUCLEOTIDE SEQUENCE</scope>
    <source>
        <strain evidence="1">P2</strain>
    </source>
</reference>
<proteinExistence type="predicted"/>
<organism evidence="1 2">
    <name type="scientific">Thelephora ganbajun</name>
    <name type="common">Ganba fungus</name>
    <dbReference type="NCBI Taxonomy" id="370292"/>
    <lineage>
        <taxon>Eukaryota</taxon>
        <taxon>Fungi</taxon>
        <taxon>Dikarya</taxon>
        <taxon>Basidiomycota</taxon>
        <taxon>Agaricomycotina</taxon>
        <taxon>Agaricomycetes</taxon>
        <taxon>Thelephorales</taxon>
        <taxon>Thelephoraceae</taxon>
        <taxon>Thelephora</taxon>
    </lineage>
</organism>
<name>A0ACB6Z1L8_THEGA</name>
<reference evidence="1" key="2">
    <citation type="journal article" date="2020" name="Nat. Commun.">
        <title>Large-scale genome sequencing of mycorrhizal fungi provides insights into the early evolution of symbiotic traits.</title>
        <authorList>
            <person name="Miyauchi S."/>
            <person name="Kiss E."/>
            <person name="Kuo A."/>
            <person name="Drula E."/>
            <person name="Kohler A."/>
            <person name="Sanchez-Garcia M."/>
            <person name="Morin E."/>
            <person name="Andreopoulos B."/>
            <person name="Barry K.W."/>
            <person name="Bonito G."/>
            <person name="Buee M."/>
            <person name="Carver A."/>
            <person name="Chen C."/>
            <person name="Cichocki N."/>
            <person name="Clum A."/>
            <person name="Culley D."/>
            <person name="Crous P.W."/>
            <person name="Fauchery L."/>
            <person name="Girlanda M."/>
            <person name="Hayes R.D."/>
            <person name="Keri Z."/>
            <person name="LaButti K."/>
            <person name="Lipzen A."/>
            <person name="Lombard V."/>
            <person name="Magnuson J."/>
            <person name="Maillard F."/>
            <person name="Murat C."/>
            <person name="Nolan M."/>
            <person name="Ohm R.A."/>
            <person name="Pangilinan J."/>
            <person name="Pereira M.F."/>
            <person name="Perotto S."/>
            <person name="Peter M."/>
            <person name="Pfister S."/>
            <person name="Riley R."/>
            <person name="Sitrit Y."/>
            <person name="Stielow J.B."/>
            <person name="Szollosi G."/>
            <person name="Zifcakova L."/>
            <person name="Stursova M."/>
            <person name="Spatafora J.W."/>
            <person name="Tedersoo L."/>
            <person name="Vaario L.M."/>
            <person name="Yamada A."/>
            <person name="Yan M."/>
            <person name="Wang P."/>
            <person name="Xu J."/>
            <person name="Bruns T."/>
            <person name="Baldrian P."/>
            <person name="Vilgalys R."/>
            <person name="Dunand C."/>
            <person name="Henrissat B."/>
            <person name="Grigoriev I.V."/>
            <person name="Hibbett D."/>
            <person name="Nagy L.G."/>
            <person name="Martin F.M."/>
        </authorList>
    </citation>
    <scope>NUCLEOTIDE SEQUENCE</scope>
    <source>
        <strain evidence="1">P2</strain>
    </source>
</reference>
<keyword evidence="2" id="KW-1185">Reference proteome</keyword>
<evidence type="ECO:0000313" key="1">
    <source>
        <dbReference type="EMBL" id="KAF9643600.1"/>
    </source>
</evidence>
<dbReference type="Proteomes" id="UP000886501">
    <property type="component" value="Unassembled WGS sequence"/>
</dbReference>